<accession>A0ABT2V554</accession>
<reference evidence="1" key="3">
    <citation type="journal article" date="2023" name="mSystems">
        <title>Charting the Lipopeptidome of Nonpathogenic Pseudomonas.</title>
        <authorList>
            <person name="Cesa-Luna C."/>
            <person name="Geudens N."/>
            <person name="Girard L."/>
            <person name="De Roo V."/>
            <person name="Maklad H.R."/>
            <person name="Martins J.C."/>
            <person name="Hofte M."/>
            <person name="De Mot R."/>
        </authorList>
    </citation>
    <scope>NUCLEOTIDE SEQUENCE</scope>
    <source>
        <strain evidence="1">COR51</strain>
    </source>
</reference>
<proteinExistence type="predicted"/>
<dbReference type="RefSeq" id="WP_262950078.1">
    <property type="nucleotide sequence ID" value="NZ_JAOSLA010000002.1"/>
</dbReference>
<name>A0ABT2V554_9PSED</name>
<reference evidence="1" key="1">
    <citation type="journal article" date="2022" name="Microbiol. Spectr.">
        <title>An Nuclear Magnetic Resonance Fingerprint Matching Approach for the Identification and Structural Re-Evaluation of Pseudomonas Lipopeptides.</title>
        <authorList>
            <person name="De Roo V."/>
            <person name="Verleysen Y."/>
            <person name="Kovacs B."/>
            <person name="De Vleeschouwer M."/>
            <person name="Muangkaew P."/>
            <person name="Girard L."/>
            <person name="Hofte M."/>
            <person name="De Mot R."/>
            <person name="Madder A."/>
            <person name="Geudens N."/>
            <person name="Martins J.C."/>
        </authorList>
    </citation>
    <scope>NUCLEOTIDE SEQUENCE</scope>
    <source>
        <strain evidence="1">COR51</strain>
    </source>
</reference>
<keyword evidence="2" id="KW-1185">Reference proteome</keyword>
<protein>
    <submittedName>
        <fullName evidence="1">Uncharacterized protein</fullName>
    </submittedName>
</protein>
<reference evidence="1" key="2">
    <citation type="submission" date="2022-09" db="EMBL/GenBank/DDBJ databases">
        <authorList>
            <person name="Cesa-Luna C."/>
            <person name="Girard L."/>
            <person name="Lood C."/>
            <person name="Hofte M."/>
            <person name="De Mot R."/>
        </authorList>
    </citation>
    <scope>NUCLEOTIDE SEQUENCE</scope>
    <source>
        <strain evidence="1">COR51</strain>
    </source>
</reference>
<gene>
    <name evidence="1" type="ORF">OC929_02035</name>
</gene>
<comment type="caution">
    <text evidence="1">The sequence shown here is derived from an EMBL/GenBank/DDBJ whole genome shotgun (WGS) entry which is preliminary data.</text>
</comment>
<organism evidence="1 2">
    <name type="scientific">Pseudomonas peradeniyensis</name>
    <dbReference type="NCBI Taxonomy" id="2745488"/>
    <lineage>
        <taxon>Bacteria</taxon>
        <taxon>Pseudomonadati</taxon>
        <taxon>Pseudomonadota</taxon>
        <taxon>Gammaproteobacteria</taxon>
        <taxon>Pseudomonadales</taxon>
        <taxon>Pseudomonadaceae</taxon>
        <taxon>Pseudomonas</taxon>
    </lineage>
</organism>
<evidence type="ECO:0000313" key="1">
    <source>
        <dbReference type="EMBL" id="MCU7236814.1"/>
    </source>
</evidence>
<sequence>MNHVNTINTRTTVRPQDTDHRHNIDRFKLPSHVSTEAVVAGSTTALFGGPEVAKNTPTAADYVAALVNSVDTFMNSDDWREDADEAISCEFRPAHTEPTVQQIVLLEDRTVEFDPRTSLYDRTKKVSEGKAIAGDFLFSEPCSHAALFSGRFTVLDHNVIGGFTAAGVAQTASKFLTDFQVSCNTMVAKILAKTANLRKVDVAMPKGAPREIAEDLLDILAMNVDTAFGSGVSDFTLMVPIKLAAILDRAAQRAGFEEADELIGTGIQYHQGPDVIFMVPKSFAMLSFREDSDGDIWKLTTSRNPNAQGYDVEITGVADVVADAMVKLKLANPEDPSERLQTVTVPFPVVTMITLTP</sequence>
<dbReference type="Proteomes" id="UP001139994">
    <property type="component" value="Unassembled WGS sequence"/>
</dbReference>
<evidence type="ECO:0000313" key="2">
    <source>
        <dbReference type="Proteomes" id="UP001139994"/>
    </source>
</evidence>
<dbReference type="EMBL" id="JAOSLA010000002">
    <property type="protein sequence ID" value="MCU7236814.1"/>
    <property type="molecule type" value="Genomic_DNA"/>
</dbReference>